<keyword evidence="3" id="KW-1185">Reference proteome</keyword>
<comment type="caution">
    <text evidence="2">The sequence shown here is derived from an EMBL/GenBank/DDBJ whole genome shotgun (WGS) entry which is preliminary data.</text>
</comment>
<reference evidence="2 3" key="1">
    <citation type="journal article" date="2019" name="Int. J. Syst. Evol. Microbiol.">
        <title>The Global Catalogue of Microorganisms (GCM) 10K type strain sequencing project: providing services to taxonomists for standard genome sequencing and annotation.</title>
        <authorList>
            <consortium name="The Broad Institute Genomics Platform"/>
            <consortium name="The Broad Institute Genome Sequencing Center for Infectious Disease"/>
            <person name="Wu L."/>
            <person name="Ma J."/>
        </authorList>
    </citation>
    <scope>NUCLEOTIDE SEQUENCE [LARGE SCALE GENOMIC DNA]</scope>
    <source>
        <strain evidence="2 3">CGMCC 1.12543</strain>
    </source>
</reference>
<organism evidence="2 3">
    <name type="scientific">Halomarina salina</name>
    <dbReference type="NCBI Taxonomy" id="1872699"/>
    <lineage>
        <taxon>Archaea</taxon>
        <taxon>Methanobacteriati</taxon>
        <taxon>Methanobacteriota</taxon>
        <taxon>Stenosarchaea group</taxon>
        <taxon>Halobacteria</taxon>
        <taxon>Halobacteriales</taxon>
        <taxon>Natronomonadaceae</taxon>
        <taxon>Halomarina</taxon>
    </lineage>
</organism>
<dbReference type="Pfam" id="PF18545">
    <property type="entry name" value="HalOD1"/>
    <property type="match status" value="1"/>
</dbReference>
<protein>
    <submittedName>
        <fullName evidence="2">HalOD1 output domain-containing protein</fullName>
    </submittedName>
</protein>
<accession>A0ABD5RHD3</accession>
<dbReference type="InterPro" id="IPR040624">
    <property type="entry name" value="HalOD1"/>
</dbReference>
<name>A0ABD5RHD3_9EURY</name>
<sequence>MAPQEPVYWWLLATPACARTAVRQGTSRACIKASRTRFLSALPLASLALEDRGFALPRAEHEDEIRDGESAICAVVRVIATAEGCEPHRLPVLLYDVLNPDALNRLFRCPRGAPLLEGSVTFRYCGYDVTISMDRTITLSP</sequence>
<evidence type="ECO:0000313" key="2">
    <source>
        <dbReference type="EMBL" id="MFC5969704.1"/>
    </source>
</evidence>
<evidence type="ECO:0000259" key="1">
    <source>
        <dbReference type="Pfam" id="PF18545"/>
    </source>
</evidence>
<proteinExistence type="predicted"/>
<dbReference type="AlphaFoldDB" id="A0ABD5RHD3"/>
<gene>
    <name evidence="2" type="ORF">ACFPYI_00015</name>
</gene>
<evidence type="ECO:0000313" key="3">
    <source>
        <dbReference type="Proteomes" id="UP001596099"/>
    </source>
</evidence>
<dbReference type="EMBL" id="JBHSQH010000001">
    <property type="protein sequence ID" value="MFC5969704.1"/>
    <property type="molecule type" value="Genomic_DNA"/>
</dbReference>
<dbReference type="RefSeq" id="WP_368409058.1">
    <property type="nucleotide sequence ID" value="NZ_JALLGW010000001.1"/>
</dbReference>
<feature type="domain" description="Halobacterial output" evidence="1">
    <location>
        <begin position="68"/>
        <end position="141"/>
    </location>
</feature>
<dbReference type="Proteomes" id="UP001596099">
    <property type="component" value="Unassembled WGS sequence"/>
</dbReference>